<evidence type="ECO:0000259" key="1">
    <source>
        <dbReference type="Pfam" id="PF01965"/>
    </source>
</evidence>
<reference evidence="2 3" key="1">
    <citation type="submission" date="2015-11" db="EMBL/GenBank/DDBJ databases">
        <title>Butyribacter intestini gen. nov., sp. nov., a butyric acid-producing bacterium of the family Lachnospiraceae isolated from the human faeces.</title>
        <authorList>
            <person name="Zou Y."/>
            <person name="Xue W."/>
            <person name="Luo G."/>
            <person name="Lv M."/>
        </authorList>
    </citation>
    <scope>NUCLEOTIDE SEQUENCE [LARGE SCALE GENOMIC DNA]</scope>
    <source>
        <strain evidence="2 3">ACET-33324</strain>
    </source>
</reference>
<dbReference type="Gene3D" id="3.40.50.880">
    <property type="match status" value="1"/>
</dbReference>
<dbReference type="AlphaFoldDB" id="A0A0V8QE75"/>
<proteinExistence type="predicted"/>
<accession>A0A0V8QE75</accession>
<name>A0A0V8QE75_9FIRM</name>
<dbReference type="RefSeq" id="WP_058352822.1">
    <property type="nucleotide sequence ID" value="NZ_CABMMD010000156.1"/>
</dbReference>
<keyword evidence="3" id="KW-1185">Reference proteome</keyword>
<dbReference type="PANTHER" id="PTHR48094">
    <property type="entry name" value="PROTEIN/NUCLEIC ACID DEGLYCASE DJ-1-RELATED"/>
    <property type="match status" value="1"/>
</dbReference>
<dbReference type="EMBL" id="LNAM01000156">
    <property type="protein sequence ID" value="KSV58909.1"/>
    <property type="molecule type" value="Genomic_DNA"/>
</dbReference>
<dbReference type="InterPro" id="IPR002818">
    <property type="entry name" value="DJ-1/PfpI"/>
</dbReference>
<dbReference type="STRING" id="290052.ASU35_10805"/>
<dbReference type="SUPFAM" id="SSF52317">
    <property type="entry name" value="Class I glutamine amidotransferase-like"/>
    <property type="match status" value="1"/>
</dbReference>
<dbReference type="Pfam" id="PF01965">
    <property type="entry name" value="DJ-1_PfpI"/>
    <property type="match status" value="1"/>
</dbReference>
<comment type="caution">
    <text evidence="2">The sequence shown here is derived from an EMBL/GenBank/DDBJ whole genome shotgun (WGS) entry which is preliminary data.</text>
</comment>
<dbReference type="GO" id="GO:0005737">
    <property type="term" value="C:cytoplasm"/>
    <property type="evidence" value="ECO:0007669"/>
    <property type="project" value="TreeGrafter"/>
</dbReference>
<protein>
    <submittedName>
        <fullName evidence="2">Thiamine biosynthesis protein ThiJ</fullName>
    </submittedName>
</protein>
<dbReference type="OrthoDB" id="9800516at2"/>
<evidence type="ECO:0000313" key="2">
    <source>
        <dbReference type="EMBL" id="KSV58909.1"/>
    </source>
</evidence>
<sequence>MSKVYIFLAEGFEEVEALMTVDIVRRAGISMEMVSVTEEKRVTSSHGIVLEADSLYEEINPAEADMLVLPGGMPGTRNLAAHKELVEQLKAFHRTGKKLAAICAAPSVLGAHGILEGKKATCYPGFEKELIGAEVVKEPCVVDGNVITARGLGAAVEFGLAIVEQLLGAEKAAKIKEQIQFL</sequence>
<dbReference type="InterPro" id="IPR029062">
    <property type="entry name" value="Class_I_gatase-like"/>
</dbReference>
<dbReference type="PANTHER" id="PTHR48094:SF12">
    <property type="entry name" value="PARKINSON DISEASE PROTEIN 7 HOMOLOG"/>
    <property type="match status" value="1"/>
</dbReference>
<organism evidence="2 3">
    <name type="scientific">Acetivibrio ethanolgignens</name>
    <dbReference type="NCBI Taxonomy" id="290052"/>
    <lineage>
        <taxon>Bacteria</taxon>
        <taxon>Bacillati</taxon>
        <taxon>Bacillota</taxon>
        <taxon>Clostridia</taxon>
        <taxon>Eubacteriales</taxon>
        <taxon>Oscillospiraceae</taxon>
        <taxon>Acetivibrio</taxon>
    </lineage>
</organism>
<feature type="domain" description="DJ-1/PfpI" evidence="1">
    <location>
        <begin position="3"/>
        <end position="165"/>
    </location>
</feature>
<dbReference type="InterPro" id="IPR006287">
    <property type="entry name" value="DJ-1"/>
</dbReference>
<dbReference type="Proteomes" id="UP000054874">
    <property type="component" value="Unassembled WGS sequence"/>
</dbReference>
<gene>
    <name evidence="2" type="ORF">ASU35_10805</name>
</gene>
<dbReference type="CDD" id="cd03135">
    <property type="entry name" value="GATase1_DJ-1"/>
    <property type="match status" value="1"/>
</dbReference>
<evidence type="ECO:0000313" key="3">
    <source>
        <dbReference type="Proteomes" id="UP000054874"/>
    </source>
</evidence>
<dbReference type="InterPro" id="IPR050325">
    <property type="entry name" value="Prot/Nucl_acid_deglycase"/>
</dbReference>
<dbReference type="NCBIfam" id="TIGR01383">
    <property type="entry name" value="not_thiJ"/>
    <property type="match status" value="1"/>
</dbReference>